<evidence type="ECO:0000313" key="3">
    <source>
        <dbReference type="Proteomes" id="UP000243374"/>
    </source>
</evidence>
<organism evidence="2 3">
    <name type="scientific">Succinivibrio dextrinosolvens</name>
    <dbReference type="NCBI Taxonomy" id="83771"/>
    <lineage>
        <taxon>Bacteria</taxon>
        <taxon>Pseudomonadati</taxon>
        <taxon>Pseudomonadota</taxon>
        <taxon>Gammaproteobacteria</taxon>
        <taxon>Aeromonadales</taxon>
        <taxon>Succinivibrionaceae</taxon>
        <taxon>Succinivibrio</taxon>
    </lineage>
</organism>
<feature type="domain" description="Schlafen AlbA-2" evidence="1">
    <location>
        <begin position="20"/>
        <end position="155"/>
    </location>
</feature>
<dbReference type="Pfam" id="PF04326">
    <property type="entry name" value="SLFN_AlbA_2"/>
    <property type="match status" value="1"/>
</dbReference>
<accession>A0A662ZC99</accession>
<protein>
    <submittedName>
        <fullName evidence="2">Predicted transcriptional regulator, contains HTH domain</fullName>
    </submittedName>
</protein>
<dbReference type="Gene3D" id="3.30.950.30">
    <property type="entry name" value="Schlafen, AAA domain"/>
    <property type="match status" value="1"/>
</dbReference>
<dbReference type="EMBL" id="FOSF01000072">
    <property type="protein sequence ID" value="SFK42192.1"/>
    <property type="molecule type" value="Genomic_DNA"/>
</dbReference>
<evidence type="ECO:0000313" key="2">
    <source>
        <dbReference type="EMBL" id="SFK42192.1"/>
    </source>
</evidence>
<gene>
    <name evidence="2" type="ORF">SAMN04487865_10722</name>
</gene>
<evidence type="ECO:0000259" key="1">
    <source>
        <dbReference type="Pfam" id="PF04326"/>
    </source>
</evidence>
<dbReference type="PANTHER" id="PTHR30595">
    <property type="entry name" value="GLPR-RELATED TRANSCRIPTIONAL REPRESSOR"/>
    <property type="match status" value="1"/>
</dbReference>
<dbReference type="AlphaFoldDB" id="A0A662ZC99"/>
<dbReference type="PANTHER" id="PTHR30595:SF6">
    <property type="entry name" value="SCHLAFEN ALBA-2 DOMAIN-CONTAINING PROTEIN"/>
    <property type="match status" value="1"/>
</dbReference>
<dbReference type="InterPro" id="IPR007421">
    <property type="entry name" value="Schlafen_AlbA_2_dom"/>
</dbReference>
<dbReference type="InterPro" id="IPR038461">
    <property type="entry name" value="Schlafen_AlbA_2_dom_sf"/>
</dbReference>
<proteinExistence type="predicted"/>
<dbReference type="OrthoDB" id="9807853at2"/>
<dbReference type="InterPro" id="IPR038475">
    <property type="entry name" value="RecG_C_sf"/>
</dbReference>
<name>A0A662ZC99_9GAMM</name>
<dbReference type="Gene3D" id="3.30.565.60">
    <property type="match status" value="1"/>
</dbReference>
<sequence>MDYVQIKKQANEILKNKTAECSYVEYKASEQQLDKILKTICAYGNNYYNNDIQYIFIGVEEENNEANKAVPVLPIKGIYKGQLEKCKNTINSLRSFLYPNVSFEVLSNELDGISYLILIVLRQIGGPFMVTEKAEKDKRIHLKPGRYVRIEADTRLARVDEEYDLLRKFSNFHFSSIVSSGATLDDLDMDLIKGYFSKTSTRQISEGMEKKDLANSLNLIDKNDPAGNRVKNFALLMFSEHPDKHIPYAYTELIVDMFGNKRKMEYKIFKGAIWKQYYAVLDYINTNFLNELVLREEGNAENRKIENFTFIALEELLANAIVHNNYENGKPIQVYVSEKQINIVNYNKPLPPIRISDLNERSFFNERDTENPEIRDMFKDLGIIESFGTGIGEAKRSMRENGSPDLYYKTFDSNDNVTSVVIPVNEEYYKTKNKTDLNKNLKIEADTKVLKQKIMDSNYSSNIKNNILKLYENIGTEVFGNTRVVKILGCSEVTATSYLKRMEQELKVTVSVEGAGKGKYRFSIS</sequence>
<dbReference type="RefSeq" id="WP_074841632.1">
    <property type="nucleotide sequence ID" value="NZ_CP047056.1"/>
</dbReference>
<dbReference type="Proteomes" id="UP000243374">
    <property type="component" value="Unassembled WGS sequence"/>
</dbReference>
<keyword evidence="3" id="KW-1185">Reference proteome</keyword>
<dbReference type="Pfam" id="PF13749">
    <property type="entry name" value="HATPase_c_4"/>
    <property type="match status" value="1"/>
</dbReference>
<reference evidence="2 3" key="1">
    <citation type="submission" date="2016-10" db="EMBL/GenBank/DDBJ databases">
        <authorList>
            <person name="Varghese N."/>
            <person name="Submissions S."/>
        </authorList>
    </citation>
    <scope>NUCLEOTIDE SEQUENCE [LARGE SCALE GENOMIC DNA]</scope>
    <source>
        <strain evidence="2 3">22B</strain>
    </source>
</reference>